<accession>A0A559KDX3</accession>
<dbReference type="InterPro" id="IPR021631">
    <property type="entry name" value="DUF3238"/>
</dbReference>
<dbReference type="RefSeq" id="WP_144845965.1">
    <property type="nucleotide sequence ID" value="NZ_VNJI01000009.1"/>
</dbReference>
<name>A0A559KDX3_9BACL</name>
<dbReference type="Pfam" id="PF11579">
    <property type="entry name" value="DUF3238"/>
    <property type="match status" value="1"/>
</dbReference>
<keyword evidence="2" id="KW-1185">Reference proteome</keyword>
<evidence type="ECO:0000313" key="2">
    <source>
        <dbReference type="Proteomes" id="UP000317036"/>
    </source>
</evidence>
<organism evidence="1 2">
    <name type="scientific">Paenibacillus cremeus</name>
    <dbReference type="NCBI Taxonomy" id="2163881"/>
    <lineage>
        <taxon>Bacteria</taxon>
        <taxon>Bacillati</taxon>
        <taxon>Bacillota</taxon>
        <taxon>Bacilli</taxon>
        <taxon>Bacillales</taxon>
        <taxon>Paenibacillaceae</taxon>
        <taxon>Paenibacillus</taxon>
    </lineage>
</organism>
<dbReference type="Proteomes" id="UP000317036">
    <property type="component" value="Unassembled WGS sequence"/>
</dbReference>
<protein>
    <submittedName>
        <fullName evidence="1">DUF3238 domain-containing protein</fullName>
    </submittedName>
</protein>
<dbReference type="AlphaFoldDB" id="A0A559KDX3"/>
<gene>
    <name evidence="1" type="ORF">FPZ49_09385</name>
</gene>
<proteinExistence type="predicted"/>
<comment type="caution">
    <text evidence="1">The sequence shown here is derived from an EMBL/GenBank/DDBJ whole genome shotgun (WGS) entry which is preliminary data.</text>
</comment>
<dbReference type="EMBL" id="VNJI01000009">
    <property type="protein sequence ID" value="TVY10337.1"/>
    <property type="molecule type" value="Genomic_DNA"/>
</dbReference>
<sequence>MDDFYLTGDTPAAMAGDMEYHFDIKL</sequence>
<reference evidence="1 2" key="1">
    <citation type="submission" date="2019-07" db="EMBL/GenBank/DDBJ databases">
        <authorList>
            <person name="Kim J."/>
        </authorList>
    </citation>
    <scope>NUCLEOTIDE SEQUENCE [LARGE SCALE GENOMIC DNA]</scope>
    <source>
        <strain evidence="1 2">JC52</strain>
    </source>
</reference>
<evidence type="ECO:0000313" key="1">
    <source>
        <dbReference type="EMBL" id="TVY10337.1"/>
    </source>
</evidence>